<dbReference type="InterPro" id="IPR000408">
    <property type="entry name" value="Reg_chr_condens"/>
</dbReference>
<name>A0A084SPW1_9BACT</name>
<dbReference type="Proteomes" id="UP000028547">
    <property type="component" value="Unassembled WGS sequence"/>
</dbReference>
<comment type="caution">
    <text evidence="3">The sequence shown here is derived from an EMBL/GenBank/DDBJ whole genome shotgun (WGS) entry which is preliminary data.</text>
</comment>
<keyword evidence="1" id="KW-0677">Repeat</keyword>
<evidence type="ECO:0000313" key="3">
    <source>
        <dbReference type="EMBL" id="KFA90496.1"/>
    </source>
</evidence>
<sequence>PGLTDVVAIAAEGLYTLALRADGTVWGWGANFRGQLGWPSSYEPNSTPTQVPELTGAVALSAGSDHVLALRADGTVWAWGDNSSGQRGQSPSLELSSLPAQVPALTNVVGLAAGDGFSLALRADGTVWAWGRNSSFELGDGTRISRHTPQKVPGLKHVISLAADQHPLALSRNGTLWAWGDNANGRLGTGTELRSTPVRVPRLREAKTVSVGGLHVLTLREDGTVWGWG</sequence>
<dbReference type="PROSITE" id="PS50012">
    <property type="entry name" value="RCC1_3"/>
    <property type="match status" value="4"/>
</dbReference>
<reference evidence="3 4" key="1">
    <citation type="submission" date="2014-07" db="EMBL/GenBank/DDBJ databases">
        <title>Draft Genome Sequence of Gephyronic Acid Producer, Cystobacter violaceus Strain Cb vi76.</title>
        <authorList>
            <person name="Stevens D.C."/>
            <person name="Young J."/>
            <person name="Carmichael R."/>
            <person name="Tan J."/>
            <person name="Taylor R.E."/>
        </authorList>
    </citation>
    <scope>NUCLEOTIDE SEQUENCE [LARGE SCALE GENOMIC DNA]</scope>
    <source>
        <strain evidence="3 4">Cb vi76</strain>
    </source>
</reference>
<feature type="non-terminal residue" evidence="3">
    <location>
        <position position="229"/>
    </location>
</feature>
<dbReference type="SUPFAM" id="SSF50985">
    <property type="entry name" value="RCC1/BLIP-II"/>
    <property type="match status" value="1"/>
</dbReference>
<dbReference type="EMBL" id="JPMI01000208">
    <property type="protein sequence ID" value="KFA90496.1"/>
    <property type="molecule type" value="Genomic_DNA"/>
</dbReference>
<dbReference type="RefSeq" id="WP_043402139.1">
    <property type="nucleotide sequence ID" value="NZ_JPMI01000208.1"/>
</dbReference>
<dbReference type="PANTHER" id="PTHR45622">
    <property type="entry name" value="UBIQUITIN-PROTEIN LIGASE E3A-RELATED"/>
    <property type="match status" value="1"/>
</dbReference>
<dbReference type="InterPro" id="IPR051709">
    <property type="entry name" value="Ub-ligase/GTPase-reg"/>
</dbReference>
<dbReference type="InterPro" id="IPR009091">
    <property type="entry name" value="RCC1/BLIP-II"/>
</dbReference>
<dbReference type="Gene3D" id="2.130.10.30">
    <property type="entry name" value="Regulator of chromosome condensation 1/beta-lactamase-inhibitor protein II"/>
    <property type="match status" value="2"/>
</dbReference>
<dbReference type="PANTHER" id="PTHR45622:SF58">
    <property type="entry name" value="REGULATOR OF CHROMOSOME CONDENSATION DOMAIN-CONTAINING PROTEIN"/>
    <property type="match status" value="1"/>
</dbReference>
<feature type="non-terminal residue" evidence="3">
    <location>
        <position position="1"/>
    </location>
</feature>
<protein>
    <recommendedName>
        <fullName evidence="2">RCC1-like domain-containing protein</fullName>
    </recommendedName>
</protein>
<dbReference type="InterPro" id="IPR058923">
    <property type="entry name" value="RCC1-like_dom"/>
</dbReference>
<accession>A0A084SPW1</accession>
<dbReference type="Pfam" id="PF25390">
    <property type="entry name" value="WD40_RLD"/>
    <property type="match status" value="1"/>
</dbReference>
<dbReference type="AlphaFoldDB" id="A0A084SPW1"/>
<dbReference type="GO" id="GO:0005737">
    <property type="term" value="C:cytoplasm"/>
    <property type="evidence" value="ECO:0007669"/>
    <property type="project" value="TreeGrafter"/>
</dbReference>
<proteinExistence type="predicted"/>
<gene>
    <name evidence="3" type="ORF">Q664_28090</name>
</gene>
<dbReference type="PRINTS" id="PR00633">
    <property type="entry name" value="RCCNDNSATION"/>
</dbReference>
<evidence type="ECO:0000256" key="1">
    <source>
        <dbReference type="ARBA" id="ARBA00022737"/>
    </source>
</evidence>
<organism evidence="3 4">
    <name type="scientific">Archangium violaceum Cb vi76</name>
    <dbReference type="NCBI Taxonomy" id="1406225"/>
    <lineage>
        <taxon>Bacteria</taxon>
        <taxon>Pseudomonadati</taxon>
        <taxon>Myxococcota</taxon>
        <taxon>Myxococcia</taxon>
        <taxon>Myxococcales</taxon>
        <taxon>Cystobacterineae</taxon>
        <taxon>Archangiaceae</taxon>
        <taxon>Archangium</taxon>
    </lineage>
</organism>
<evidence type="ECO:0000259" key="2">
    <source>
        <dbReference type="Pfam" id="PF25390"/>
    </source>
</evidence>
<feature type="domain" description="RCC1-like" evidence="2">
    <location>
        <begin position="5"/>
        <end position="229"/>
    </location>
</feature>
<evidence type="ECO:0000313" key="4">
    <source>
        <dbReference type="Proteomes" id="UP000028547"/>
    </source>
</evidence>